<organism evidence="1 2">
    <name type="scientific">Hyaloperonospora arabidopsidis (strain Emoy2)</name>
    <name type="common">Downy mildew agent</name>
    <name type="synonym">Peronospora arabidopsidis</name>
    <dbReference type="NCBI Taxonomy" id="559515"/>
    <lineage>
        <taxon>Eukaryota</taxon>
        <taxon>Sar</taxon>
        <taxon>Stramenopiles</taxon>
        <taxon>Oomycota</taxon>
        <taxon>Peronosporomycetes</taxon>
        <taxon>Peronosporales</taxon>
        <taxon>Peronosporaceae</taxon>
        <taxon>Hyaloperonospora</taxon>
    </lineage>
</organism>
<dbReference type="VEuPathDB" id="FungiDB:HpaG805003"/>
<dbReference type="AlphaFoldDB" id="M4BFD4"/>
<reference evidence="2" key="1">
    <citation type="journal article" date="2010" name="Science">
        <title>Signatures of adaptation to obligate biotrophy in the Hyaloperonospora arabidopsidis genome.</title>
        <authorList>
            <person name="Baxter L."/>
            <person name="Tripathy S."/>
            <person name="Ishaque N."/>
            <person name="Boot N."/>
            <person name="Cabral A."/>
            <person name="Kemen E."/>
            <person name="Thines M."/>
            <person name="Ah-Fong A."/>
            <person name="Anderson R."/>
            <person name="Badejoko W."/>
            <person name="Bittner-Eddy P."/>
            <person name="Boore J.L."/>
            <person name="Chibucos M.C."/>
            <person name="Coates M."/>
            <person name="Dehal P."/>
            <person name="Delehaunty K."/>
            <person name="Dong S."/>
            <person name="Downton P."/>
            <person name="Dumas B."/>
            <person name="Fabro G."/>
            <person name="Fronick C."/>
            <person name="Fuerstenberg S.I."/>
            <person name="Fulton L."/>
            <person name="Gaulin E."/>
            <person name="Govers F."/>
            <person name="Hughes L."/>
            <person name="Humphray S."/>
            <person name="Jiang R.H."/>
            <person name="Judelson H."/>
            <person name="Kamoun S."/>
            <person name="Kyung K."/>
            <person name="Meijer H."/>
            <person name="Minx P."/>
            <person name="Morris P."/>
            <person name="Nelson J."/>
            <person name="Phuntumart V."/>
            <person name="Qutob D."/>
            <person name="Rehmany A."/>
            <person name="Rougon-Cardoso A."/>
            <person name="Ryden P."/>
            <person name="Torto-Alalibo T."/>
            <person name="Studholme D."/>
            <person name="Wang Y."/>
            <person name="Win J."/>
            <person name="Wood J."/>
            <person name="Clifton S.W."/>
            <person name="Rogers J."/>
            <person name="Van den Ackerveken G."/>
            <person name="Jones J.D."/>
            <person name="McDowell J.M."/>
            <person name="Beynon J."/>
            <person name="Tyler B.M."/>
        </authorList>
    </citation>
    <scope>NUCLEOTIDE SEQUENCE [LARGE SCALE GENOMIC DNA]</scope>
    <source>
        <strain evidence="2">Emoy2</strain>
    </source>
</reference>
<dbReference type="Proteomes" id="UP000011713">
    <property type="component" value="Unassembled WGS sequence"/>
</dbReference>
<protein>
    <submittedName>
        <fullName evidence="1">Uncharacterized protein</fullName>
    </submittedName>
</protein>
<sequence>MLTKIRFIVGSVPNVDNTAEFKGSMRLSMSNLLLLVYPSIDCCCRSAMWRRYFVDNKLFRPLI</sequence>
<dbReference type="EnsemblProtists" id="HpaT805003">
    <property type="protein sequence ID" value="HpaP805003"/>
    <property type="gene ID" value="HpaG805003"/>
</dbReference>
<dbReference type="EMBL" id="JH598203">
    <property type="status" value="NOT_ANNOTATED_CDS"/>
    <property type="molecule type" value="Genomic_DNA"/>
</dbReference>
<proteinExistence type="predicted"/>
<name>M4BFD4_HYAAE</name>
<evidence type="ECO:0000313" key="1">
    <source>
        <dbReference type="EnsemblProtists" id="HpaP805003"/>
    </source>
</evidence>
<evidence type="ECO:0000313" key="2">
    <source>
        <dbReference type="Proteomes" id="UP000011713"/>
    </source>
</evidence>
<reference evidence="1" key="2">
    <citation type="submission" date="2015-06" db="UniProtKB">
        <authorList>
            <consortium name="EnsemblProtists"/>
        </authorList>
    </citation>
    <scope>IDENTIFICATION</scope>
    <source>
        <strain evidence="1">Emoy2</strain>
    </source>
</reference>
<keyword evidence="2" id="KW-1185">Reference proteome</keyword>
<dbReference type="InParanoid" id="M4BFD4"/>
<dbReference type="HOGENOM" id="CLU_2890577_0_0_1"/>
<accession>M4BFD4</accession>